<dbReference type="AlphaFoldDB" id="A0A072U042"/>
<name>A0A072U042_MEDTR</name>
<dbReference type="EnsemblPlants" id="KEH22811">
    <property type="protein sequence ID" value="KEH22811"/>
    <property type="gene ID" value="MTR_7g057870"/>
</dbReference>
<reference evidence="3" key="3">
    <citation type="submission" date="2015-04" db="UniProtKB">
        <authorList>
            <consortium name="EnsemblPlants"/>
        </authorList>
    </citation>
    <scope>IDENTIFICATION</scope>
    <source>
        <strain evidence="3">cv. Jemalong A17</strain>
    </source>
</reference>
<evidence type="ECO:0000313" key="4">
    <source>
        <dbReference type="Proteomes" id="UP000002051"/>
    </source>
</evidence>
<accession>A0A072U042</accession>
<protein>
    <submittedName>
        <fullName evidence="2">Putative methyl-CpG DNA binding protein</fullName>
    </submittedName>
</protein>
<dbReference type="Gene3D" id="3.30.890.10">
    <property type="entry name" value="Methyl-cpg-binding Protein 2, Chain A"/>
    <property type="match status" value="1"/>
</dbReference>
<organism evidence="1 4">
    <name type="scientific">Medicago truncatula</name>
    <name type="common">Barrel medic</name>
    <name type="synonym">Medicago tribuloides</name>
    <dbReference type="NCBI Taxonomy" id="3880"/>
    <lineage>
        <taxon>Eukaryota</taxon>
        <taxon>Viridiplantae</taxon>
        <taxon>Streptophyta</taxon>
        <taxon>Embryophyta</taxon>
        <taxon>Tracheophyta</taxon>
        <taxon>Spermatophyta</taxon>
        <taxon>Magnoliopsida</taxon>
        <taxon>eudicotyledons</taxon>
        <taxon>Gunneridae</taxon>
        <taxon>Pentapetalae</taxon>
        <taxon>rosids</taxon>
        <taxon>fabids</taxon>
        <taxon>Fabales</taxon>
        <taxon>Fabaceae</taxon>
        <taxon>Papilionoideae</taxon>
        <taxon>50 kb inversion clade</taxon>
        <taxon>NPAAA clade</taxon>
        <taxon>Hologalegina</taxon>
        <taxon>IRL clade</taxon>
        <taxon>Trifolieae</taxon>
        <taxon>Medicago</taxon>
    </lineage>
</organism>
<reference evidence="1 4" key="1">
    <citation type="journal article" date="2011" name="Nature">
        <title>The Medicago genome provides insight into the evolution of rhizobial symbioses.</title>
        <authorList>
            <person name="Young N.D."/>
            <person name="Debelle F."/>
            <person name="Oldroyd G.E."/>
            <person name="Geurts R."/>
            <person name="Cannon S.B."/>
            <person name="Udvardi M.K."/>
            <person name="Benedito V.A."/>
            <person name="Mayer K.F."/>
            <person name="Gouzy J."/>
            <person name="Schoof H."/>
            <person name="Van de Peer Y."/>
            <person name="Proost S."/>
            <person name="Cook D.R."/>
            <person name="Meyers B.C."/>
            <person name="Spannagl M."/>
            <person name="Cheung F."/>
            <person name="De Mita S."/>
            <person name="Krishnakumar V."/>
            <person name="Gundlach H."/>
            <person name="Zhou S."/>
            <person name="Mudge J."/>
            <person name="Bharti A.K."/>
            <person name="Murray J.D."/>
            <person name="Naoumkina M.A."/>
            <person name="Rosen B."/>
            <person name="Silverstein K.A."/>
            <person name="Tang H."/>
            <person name="Rombauts S."/>
            <person name="Zhao P.X."/>
            <person name="Zhou P."/>
            <person name="Barbe V."/>
            <person name="Bardou P."/>
            <person name="Bechner M."/>
            <person name="Bellec A."/>
            <person name="Berger A."/>
            <person name="Berges H."/>
            <person name="Bidwell S."/>
            <person name="Bisseling T."/>
            <person name="Choisne N."/>
            <person name="Couloux A."/>
            <person name="Denny R."/>
            <person name="Deshpande S."/>
            <person name="Dai X."/>
            <person name="Doyle J.J."/>
            <person name="Dudez A.M."/>
            <person name="Farmer A.D."/>
            <person name="Fouteau S."/>
            <person name="Franken C."/>
            <person name="Gibelin C."/>
            <person name="Gish J."/>
            <person name="Goldstein S."/>
            <person name="Gonzalez A.J."/>
            <person name="Green P.J."/>
            <person name="Hallab A."/>
            <person name="Hartog M."/>
            <person name="Hua A."/>
            <person name="Humphray S.J."/>
            <person name="Jeong D.H."/>
            <person name="Jing Y."/>
            <person name="Jocker A."/>
            <person name="Kenton S.M."/>
            <person name="Kim D.J."/>
            <person name="Klee K."/>
            <person name="Lai H."/>
            <person name="Lang C."/>
            <person name="Lin S."/>
            <person name="Macmil S.L."/>
            <person name="Magdelenat G."/>
            <person name="Matthews L."/>
            <person name="McCorrison J."/>
            <person name="Monaghan E.L."/>
            <person name="Mun J.H."/>
            <person name="Najar F.Z."/>
            <person name="Nicholson C."/>
            <person name="Noirot C."/>
            <person name="O'Bleness M."/>
            <person name="Paule C.R."/>
            <person name="Poulain J."/>
            <person name="Prion F."/>
            <person name="Qin B."/>
            <person name="Qu C."/>
            <person name="Retzel E.F."/>
            <person name="Riddle C."/>
            <person name="Sallet E."/>
            <person name="Samain S."/>
            <person name="Samson N."/>
            <person name="Sanders I."/>
            <person name="Saurat O."/>
            <person name="Scarpelli C."/>
            <person name="Schiex T."/>
            <person name="Segurens B."/>
            <person name="Severin A.J."/>
            <person name="Sherrier D.J."/>
            <person name="Shi R."/>
            <person name="Sims S."/>
            <person name="Singer S.R."/>
            <person name="Sinharoy S."/>
            <person name="Sterck L."/>
            <person name="Viollet A."/>
            <person name="Wang B.B."/>
            <person name="Wang K."/>
            <person name="Wang M."/>
            <person name="Wang X."/>
            <person name="Warfsmann J."/>
            <person name="Weissenbach J."/>
            <person name="White D.D."/>
            <person name="White J.D."/>
            <person name="Wiley G.B."/>
            <person name="Wincker P."/>
            <person name="Xing Y."/>
            <person name="Yang L."/>
            <person name="Yao Z."/>
            <person name="Ying F."/>
            <person name="Zhai J."/>
            <person name="Zhou L."/>
            <person name="Zuber A."/>
            <person name="Denarie J."/>
            <person name="Dixon R.A."/>
            <person name="May G.D."/>
            <person name="Schwartz D.C."/>
            <person name="Rogers J."/>
            <person name="Quetier F."/>
            <person name="Town C.D."/>
            <person name="Roe B.A."/>
        </authorList>
    </citation>
    <scope>NUCLEOTIDE SEQUENCE [LARGE SCALE GENOMIC DNA]</scope>
    <source>
        <strain evidence="1">A17</strain>
        <strain evidence="3 4">cv. Jemalong A17</strain>
    </source>
</reference>
<dbReference type="Proteomes" id="UP000265566">
    <property type="component" value="Chromosome 7"/>
</dbReference>
<keyword evidence="4" id="KW-1185">Reference proteome</keyword>
<evidence type="ECO:0000313" key="3">
    <source>
        <dbReference type="EnsemblPlants" id="KEH22811"/>
    </source>
</evidence>
<dbReference type="EMBL" id="CM001223">
    <property type="protein sequence ID" value="KEH22811.1"/>
    <property type="molecule type" value="Genomic_DNA"/>
</dbReference>
<reference evidence="1 4" key="2">
    <citation type="journal article" date="2014" name="BMC Genomics">
        <title>An improved genome release (version Mt4.0) for the model legume Medicago truncatula.</title>
        <authorList>
            <person name="Tang H."/>
            <person name="Krishnakumar V."/>
            <person name="Bidwell S."/>
            <person name="Rosen B."/>
            <person name="Chan A."/>
            <person name="Zhou S."/>
            <person name="Gentzbittel L."/>
            <person name="Childs K.L."/>
            <person name="Yandell M."/>
            <person name="Gundlach H."/>
            <person name="Mayer K.F."/>
            <person name="Schwartz D.C."/>
            <person name="Town C.D."/>
        </authorList>
    </citation>
    <scope>GENOME REANNOTATION</scope>
    <source>
        <strain evidence="1">A17</strain>
        <strain evidence="3 4">cv. Jemalong A17</strain>
    </source>
</reference>
<reference evidence="2" key="5">
    <citation type="journal article" date="2018" name="Nat. Plants">
        <title>Whole-genome landscape of Medicago truncatula symbiotic genes.</title>
        <authorList>
            <person name="Pecrix Y."/>
            <person name="Gamas P."/>
            <person name="Carrere S."/>
        </authorList>
    </citation>
    <scope>NUCLEOTIDE SEQUENCE</scope>
    <source>
        <tissue evidence="2">Leaves</tissue>
    </source>
</reference>
<dbReference type="Gramene" id="rna40397">
    <property type="protein sequence ID" value="RHN45967.1"/>
    <property type="gene ID" value="gene40397"/>
</dbReference>
<reference evidence="5" key="4">
    <citation type="journal article" date="2018" name="Nat. Plants">
        <title>Whole-genome landscape of Medicago truncatula symbiotic genes.</title>
        <authorList>
            <person name="Pecrix Y."/>
            <person name="Staton S.E."/>
            <person name="Sallet E."/>
            <person name="Lelandais-Briere C."/>
            <person name="Moreau S."/>
            <person name="Carrere S."/>
            <person name="Blein T."/>
            <person name="Jardinaud M.F."/>
            <person name="Latrasse D."/>
            <person name="Zouine M."/>
            <person name="Zahm M."/>
            <person name="Kreplak J."/>
            <person name="Mayjonade B."/>
            <person name="Satge C."/>
            <person name="Perez M."/>
            <person name="Cauet S."/>
            <person name="Marande W."/>
            <person name="Chantry-Darmon C."/>
            <person name="Lopez-Roques C."/>
            <person name="Bouchez O."/>
            <person name="Berard A."/>
            <person name="Debelle F."/>
            <person name="Munos S."/>
            <person name="Bendahmane A."/>
            <person name="Berges H."/>
            <person name="Niebel A."/>
            <person name="Buitink J."/>
            <person name="Frugier F."/>
            <person name="Benhamed M."/>
            <person name="Crespi M."/>
            <person name="Gouzy J."/>
            <person name="Gamas P."/>
        </authorList>
    </citation>
    <scope>NUCLEOTIDE SEQUENCE [LARGE SCALE GENOMIC DNA]</scope>
    <source>
        <strain evidence="5">cv. Jemalong A17</strain>
    </source>
</reference>
<dbReference type="EMBL" id="PSQE01000007">
    <property type="protein sequence ID" value="RHN45967.1"/>
    <property type="molecule type" value="Genomic_DNA"/>
</dbReference>
<sequence>MDPENELMSVVYGHNILIANNTINKKMDPSTSSVVLGEINLLCLNMKEIIPMNKKVDSEEGAENSIVQQVPPLNHYEFDIMKPTISGFKKQMDIYINKLKELEEPKQCWAMIVFYDSENKVEKRKGRKATSKVIGPISVSYELPRCYLDIDVQRVIATRPRSKDAPLRSTVFDRIKNWTIELRKPADKQRYDIYYVHLPSNIIFRSKNEVVNFLLYGEHPPKPETSKKIKQCNELDSSSIVPNKRMKNCPKMPQGVKMENQMRELSLEDIWKNDTTENNMSNTWLELCEIQDYFDGPQKDSCFSL</sequence>
<evidence type="ECO:0000313" key="2">
    <source>
        <dbReference type="EMBL" id="RHN45967.1"/>
    </source>
</evidence>
<gene>
    <name evidence="1" type="ordered locus">MTR_7g057870</name>
    <name evidence="2" type="ORF">MtrunA17_Chr7g0237141</name>
</gene>
<dbReference type="HOGENOM" id="CLU_913284_0_0_1"/>
<evidence type="ECO:0000313" key="5">
    <source>
        <dbReference type="Proteomes" id="UP000265566"/>
    </source>
</evidence>
<proteinExistence type="predicted"/>
<evidence type="ECO:0000313" key="1">
    <source>
        <dbReference type="EMBL" id="KEH22811.1"/>
    </source>
</evidence>
<dbReference type="Proteomes" id="UP000002051">
    <property type="component" value="Unassembled WGS sequence"/>
</dbReference>